<organism evidence="4">
    <name type="scientific">uncultured bacterium</name>
    <name type="common">gcode 4</name>
    <dbReference type="NCBI Taxonomy" id="1234023"/>
    <lineage>
        <taxon>Bacteria</taxon>
        <taxon>environmental samples</taxon>
    </lineage>
</organism>
<dbReference type="PROSITE" id="PS51781">
    <property type="entry name" value="SH3B"/>
    <property type="match status" value="1"/>
</dbReference>
<dbReference type="Gene3D" id="2.30.30.40">
    <property type="entry name" value="SH3 Domains"/>
    <property type="match status" value="1"/>
</dbReference>
<keyword evidence="2" id="KW-0732">Signal</keyword>
<dbReference type="EMBL" id="AMFJ01000239">
    <property type="protein sequence ID" value="EKE29060.1"/>
    <property type="molecule type" value="Genomic_DNA"/>
</dbReference>
<dbReference type="SMART" id="SM00287">
    <property type="entry name" value="SH3b"/>
    <property type="match status" value="1"/>
</dbReference>
<sequence length="241" mass="27083">MRNTKRISKIVLGMFALSAIATATTLADDFMYVKAAHLNVRAAGSVKAKIIATVDSWYKVTVLEEAGKWKKVLLENGEVGFVNGGYLVSQEPYFEKVDSTRYTVKSWTAFLRGFDLNRKVAVLNNWDVLEVTSEKVYLNKWIQVRVANALHPRYNDRVWYIAKRLVTPIEWYQAINSYTEDVGTLAGDPEQNQEVMKSAPIPDAPQDTVTQAAPAPAVETIPEPTEEDSADAEIENLLKWL</sequence>
<comment type="caution">
    <text evidence="4">The sequence shown here is derived from an EMBL/GenBank/DDBJ whole genome shotgun (WGS) entry which is preliminary data.</text>
</comment>
<name>K2GZW0_9BACT</name>
<protein>
    <recommendedName>
        <fullName evidence="3">SH3b domain-containing protein</fullName>
    </recommendedName>
</protein>
<dbReference type="AlphaFoldDB" id="K2GZW0"/>
<accession>K2GZW0</accession>
<gene>
    <name evidence="4" type="ORF">ACD_2C00239G0002</name>
</gene>
<evidence type="ECO:0000259" key="3">
    <source>
        <dbReference type="PROSITE" id="PS51781"/>
    </source>
</evidence>
<evidence type="ECO:0000256" key="2">
    <source>
        <dbReference type="SAM" id="SignalP"/>
    </source>
</evidence>
<feature type="chain" id="PRO_5017385177" description="SH3b domain-containing protein" evidence="2">
    <location>
        <begin position="24"/>
        <end position="241"/>
    </location>
</feature>
<evidence type="ECO:0000256" key="1">
    <source>
        <dbReference type="SAM" id="MobiDB-lite"/>
    </source>
</evidence>
<evidence type="ECO:0000313" key="4">
    <source>
        <dbReference type="EMBL" id="EKE29060.1"/>
    </source>
</evidence>
<proteinExistence type="predicted"/>
<feature type="signal peptide" evidence="2">
    <location>
        <begin position="1"/>
        <end position="23"/>
    </location>
</feature>
<feature type="region of interest" description="Disordered" evidence="1">
    <location>
        <begin position="200"/>
        <end position="230"/>
    </location>
</feature>
<dbReference type="InterPro" id="IPR003646">
    <property type="entry name" value="SH3-like_bac-type"/>
</dbReference>
<dbReference type="Pfam" id="PF08239">
    <property type="entry name" value="SH3_3"/>
    <property type="match status" value="1"/>
</dbReference>
<feature type="domain" description="SH3b" evidence="3">
    <location>
        <begin position="28"/>
        <end position="91"/>
    </location>
</feature>
<reference evidence="4" key="1">
    <citation type="journal article" date="2012" name="Science">
        <title>Fermentation, hydrogen, and sulfur metabolism in multiple uncultivated bacterial phyla.</title>
        <authorList>
            <person name="Wrighton K.C."/>
            <person name="Thomas B.C."/>
            <person name="Sharon I."/>
            <person name="Miller C.S."/>
            <person name="Castelle C.J."/>
            <person name="VerBerkmoes N.C."/>
            <person name="Wilkins M.J."/>
            <person name="Hettich R.L."/>
            <person name="Lipton M.S."/>
            <person name="Williams K.H."/>
            <person name="Long P.E."/>
            <person name="Banfield J.F."/>
        </authorList>
    </citation>
    <scope>NUCLEOTIDE SEQUENCE [LARGE SCALE GENOMIC DNA]</scope>
</reference>